<accession>F4P9Y3</accession>
<dbReference type="InParanoid" id="F4P9Y3"/>
<proteinExistence type="predicted"/>
<sequence>MNRPWCFSQCGHVFSLYDHTMMQPNYTSACSVCRSEGGFMPLTLGLIPGIVMGNITHAISPCGHMLDTEMASLCTGRAGVRFPFKGDSIPLHDRYTNVTVLERENWIESVMDNVEGLSESIYTLLSDPAQHTSNWTHRCPFCFSHISSVCKLYFQNDPWE</sequence>
<reference evidence="2 3" key="1">
    <citation type="submission" date="2009-12" db="EMBL/GenBank/DDBJ databases">
        <title>The draft genome of Batrachochytrium dendrobatidis.</title>
        <authorList>
            <consortium name="US DOE Joint Genome Institute (JGI-PGF)"/>
            <person name="Kuo A."/>
            <person name="Salamov A."/>
            <person name="Schmutz J."/>
            <person name="Lucas S."/>
            <person name="Pitluck S."/>
            <person name="Rosenblum E."/>
            <person name="Stajich J."/>
            <person name="Eisen M."/>
            <person name="Grigoriev I.V."/>
        </authorList>
    </citation>
    <scope>NUCLEOTIDE SEQUENCE [LARGE SCALE GENOMIC DNA]</scope>
    <source>
        <strain evidence="3">JAM81 / FGSC 10211</strain>
    </source>
</reference>
<dbReference type="HOGENOM" id="CLU_1651822_0_0_1"/>
<evidence type="ECO:0000313" key="2">
    <source>
        <dbReference type="EMBL" id="EGF77909.1"/>
    </source>
</evidence>
<keyword evidence="3" id="KW-1185">Reference proteome</keyword>
<dbReference type="EMBL" id="GL882890">
    <property type="protein sequence ID" value="EGF77909.1"/>
    <property type="molecule type" value="Genomic_DNA"/>
</dbReference>
<dbReference type="OrthoDB" id="2161361at2759"/>
<dbReference type="RefSeq" id="XP_006681478.1">
    <property type="nucleotide sequence ID" value="XM_006681415.1"/>
</dbReference>
<feature type="domain" description="Pellino RING" evidence="1">
    <location>
        <begin position="2"/>
        <end position="69"/>
    </location>
</feature>
<name>F4P9Y3_BATDJ</name>
<dbReference type="InterPro" id="IPR048335">
    <property type="entry name" value="Pellino_RING"/>
</dbReference>
<dbReference type="Pfam" id="PF20723">
    <property type="entry name" value="Pellino_RING"/>
    <property type="match status" value="1"/>
</dbReference>
<gene>
    <name evidence="2" type="ORF">BATDEDRAFT_37359</name>
</gene>
<organism evidence="2 3">
    <name type="scientific">Batrachochytrium dendrobatidis (strain JAM81 / FGSC 10211)</name>
    <name type="common">Frog chytrid fungus</name>
    <dbReference type="NCBI Taxonomy" id="684364"/>
    <lineage>
        <taxon>Eukaryota</taxon>
        <taxon>Fungi</taxon>
        <taxon>Fungi incertae sedis</taxon>
        <taxon>Chytridiomycota</taxon>
        <taxon>Chytridiomycota incertae sedis</taxon>
        <taxon>Chytridiomycetes</taxon>
        <taxon>Rhizophydiales</taxon>
        <taxon>Rhizophydiales incertae sedis</taxon>
        <taxon>Batrachochytrium</taxon>
    </lineage>
</organism>
<evidence type="ECO:0000313" key="3">
    <source>
        <dbReference type="Proteomes" id="UP000007241"/>
    </source>
</evidence>
<dbReference type="Proteomes" id="UP000007241">
    <property type="component" value="Unassembled WGS sequence"/>
</dbReference>
<evidence type="ECO:0000259" key="1">
    <source>
        <dbReference type="Pfam" id="PF20723"/>
    </source>
</evidence>
<dbReference type="AlphaFoldDB" id="F4P9Y3"/>
<protein>
    <recommendedName>
        <fullName evidence="1">Pellino RING domain-containing protein</fullName>
    </recommendedName>
</protein>
<dbReference type="GeneID" id="18241382"/>
<dbReference type="STRING" id="684364.F4P9Y3"/>